<keyword evidence="3" id="KW-1185">Reference proteome</keyword>
<name>A0A840BUQ9_9HYPH</name>
<dbReference type="EMBL" id="JACIEN010000001">
    <property type="protein sequence ID" value="MBB4016293.1"/>
    <property type="molecule type" value="Genomic_DNA"/>
</dbReference>
<protein>
    <submittedName>
        <fullName evidence="2">Uncharacterized protein</fullName>
    </submittedName>
</protein>
<dbReference type="RefSeq" id="WP_019404776.1">
    <property type="nucleotide sequence ID" value="NZ_JACIEN010000001.1"/>
</dbReference>
<proteinExistence type="predicted"/>
<feature type="region of interest" description="Disordered" evidence="1">
    <location>
        <begin position="1"/>
        <end position="56"/>
    </location>
</feature>
<gene>
    <name evidence="2" type="ORF">GGR16_001299</name>
</gene>
<sequence>MGDPRKTRNEQERDKAEKKQHQDELLDEALEESFPASDPPSQTQPTPKHKKENKDR</sequence>
<evidence type="ECO:0000313" key="3">
    <source>
        <dbReference type="Proteomes" id="UP000577362"/>
    </source>
</evidence>
<organism evidence="2 3">
    <name type="scientific">Chelatococcus caeni</name>
    <dbReference type="NCBI Taxonomy" id="1348468"/>
    <lineage>
        <taxon>Bacteria</taxon>
        <taxon>Pseudomonadati</taxon>
        <taxon>Pseudomonadota</taxon>
        <taxon>Alphaproteobacteria</taxon>
        <taxon>Hyphomicrobiales</taxon>
        <taxon>Chelatococcaceae</taxon>
        <taxon>Chelatococcus</taxon>
    </lineage>
</organism>
<evidence type="ECO:0000256" key="1">
    <source>
        <dbReference type="SAM" id="MobiDB-lite"/>
    </source>
</evidence>
<feature type="compositionally biased region" description="Basic and acidic residues" evidence="1">
    <location>
        <begin position="1"/>
        <end position="24"/>
    </location>
</feature>
<evidence type="ECO:0000313" key="2">
    <source>
        <dbReference type="EMBL" id="MBB4016293.1"/>
    </source>
</evidence>
<dbReference type="AlphaFoldDB" id="A0A840BUQ9"/>
<accession>A0A840BUQ9</accession>
<reference evidence="2 3" key="1">
    <citation type="submission" date="2020-08" db="EMBL/GenBank/DDBJ databases">
        <title>Genomic Encyclopedia of Type Strains, Phase IV (KMG-IV): sequencing the most valuable type-strain genomes for metagenomic binning, comparative biology and taxonomic classification.</title>
        <authorList>
            <person name="Goeker M."/>
        </authorList>
    </citation>
    <scope>NUCLEOTIDE SEQUENCE [LARGE SCALE GENOMIC DNA]</scope>
    <source>
        <strain evidence="2 3">DSM 103737</strain>
    </source>
</reference>
<comment type="caution">
    <text evidence="2">The sequence shown here is derived from an EMBL/GenBank/DDBJ whole genome shotgun (WGS) entry which is preliminary data.</text>
</comment>
<dbReference type="Proteomes" id="UP000577362">
    <property type="component" value="Unassembled WGS sequence"/>
</dbReference>
<feature type="compositionally biased region" description="Basic residues" evidence="1">
    <location>
        <begin position="47"/>
        <end position="56"/>
    </location>
</feature>